<dbReference type="InterPro" id="IPR028098">
    <property type="entry name" value="Glyco_trans_4-like_N"/>
</dbReference>
<dbReference type="PANTHER" id="PTHR45947:SF3">
    <property type="entry name" value="SULFOQUINOVOSYL TRANSFERASE SQD2"/>
    <property type="match status" value="1"/>
</dbReference>
<dbReference type="SUPFAM" id="SSF53756">
    <property type="entry name" value="UDP-Glycosyltransferase/glycogen phosphorylase"/>
    <property type="match status" value="1"/>
</dbReference>
<gene>
    <name evidence="3" type="ORF">A6770_16710</name>
</gene>
<evidence type="ECO:0000313" key="4">
    <source>
        <dbReference type="Proteomes" id="UP000252107"/>
    </source>
</evidence>
<dbReference type="EMBL" id="LXQD01000163">
    <property type="protein sequence ID" value="RCJ34709.1"/>
    <property type="molecule type" value="Genomic_DNA"/>
</dbReference>
<proteinExistence type="predicted"/>
<protein>
    <submittedName>
        <fullName evidence="3">Glycosyl transferase</fullName>
    </submittedName>
</protein>
<dbReference type="Pfam" id="PF13439">
    <property type="entry name" value="Glyco_transf_4"/>
    <property type="match status" value="1"/>
</dbReference>
<sequence>MRIALFTETFLPKVDGIVTRLRHTVDHLQRHGNQVLVIAPDGGITEHKGAKVYGVSGFPLPLYPELKMALPRPSIGYALEEFQPDIIHVVNPAVLGLSGIFYSKVLKIPLVASYHTHLPQYLQHYGLGMLEGVLWELLKGAHNQAVLNLCTSTAMMEELTAHGIERVYVWQRGVDTELFHPDLASIEMRSHLSQNHPESPLLLYVGRLSAEKEIERIKPILEAIPQARLALVGDGPHRQALEKHFADTNTHFVGYLIGQELGSAFASADAFIFPSRTETLGLVLLEAMAAGCPVVAARSGGIPDIVTEGVNGYLFEPKADIQDAIAATVRLLEQKQEREIIRQNARKEAESWGWAAATSQLQDYYQKILFSEKLVKAV</sequence>
<accession>A0A367RF76</accession>
<dbReference type="CDD" id="cd03814">
    <property type="entry name" value="GT4-like"/>
    <property type="match status" value="1"/>
</dbReference>
<dbReference type="PANTHER" id="PTHR45947">
    <property type="entry name" value="SULFOQUINOVOSYL TRANSFERASE SQD2"/>
    <property type="match status" value="1"/>
</dbReference>
<reference evidence="3" key="1">
    <citation type="submission" date="2016-04" db="EMBL/GenBank/DDBJ databases">
        <authorList>
            <person name="Tabuchi Yagui T.R."/>
        </authorList>
    </citation>
    <scope>NUCLEOTIDE SEQUENCE [LARGE SCALE GENOMIC DNA]</scope>
    <source>
        <strain evidence="3">NIES-26</strain>
    </source>
</reference>
<dbReference type="Proteomes" id="UP000252107">
    <property type="component" value="Unassembled WGS sequence"/>
</dbReference>
<dbReference type="InterPro" id="IPR050194">
    <property type="entry name" value="Glycosyltransferase_grp1"/>
</dbReference>
<organism evidence="3 4">
    <name type="scientific">Nostoc minutum NIES-26</name>
    <dbReference type="NCBI Taxonomy" id="1844469"/>
    <lineage>
        <taxon>Bacteria</taxon>
        <taxon>Bacillati</taxon>
        <taxon>Cyanobacteriota</taxon>
        <taxon>Cyanophyceae</taxon>
        <taxon>Nostocales</taxon>
        <taxon>Nostocaceae</taxon>
        <taxon>Nostoc</taxon>
    </lineage>
</organism>
<dbReference type="InterPro" id="IPR001296">
    <property type="entry name" value="Glyco_trans_1"/>
</dbReference>
<comment type="caution">
    <text evidence="3">The sequence shown here is derived from an EMBL/GenBank/DDBJ whole genome shotgun (WGS) entry which is preliminary data.</text>
</comment>
<evidence type="ECO:0000259" key="2">
    <source>
        <dbReference type="Pfam" id="PF13439"/>
    </source>
</evidence>
<name>A0A367RF76_9NOSO</name>
<feature type="domain" description="Glycosyl transferase family 1" evidence="1">
    <location>
        <begin position="197"/>
        <end position="347"/>
    </location>
</feature>
<feature type="domain" description="Glycosyltransferase subfamily 4-like N-terminal" evidence="2">
    <location>
        <begin position="14"/>
        <end position="177"/>
    </location>
</feature>
<evidence type="ECO:0000259" key="1">
    <source>
        <dbReference type="Pfam" id="PF00534"/>
    </source>
</evidence>
<dbReference type="GO" id="GO:0016757">
    <property type="term" value="F:glycosyltransferase activity"/>
    <property type="evidence" value="ECO:0007669"/>
    <property type="project" value="InterPro"/>
</dbReference>
<evidence type="ECO:0000313" key="3">
    <source>
        <dbReference type="EMBL" id="RCJ34709.1"/>
    </source>
</evidence>
<keyword evidence="3" id="KW-0808">Transferase</keyword>
<dbReference type="Pfam" id="PF00534">
    <property type="entry name" value="Glycos_transf_1"/>
    <property type="match status" value="1"/>
</dbReference>
<dbReference type="AlphaFoldDB" id="A0A367RF76"/>
<dbReference type="Gene3D" id="3.40.50.2000">
    <property type="entry name" value="Glycogen Phosphorylase B"/>
    <property type="match status" value="2"/>
</dbReference>
<keyword evidence="4" id="KW-1185">Reference proteome</keyword>